<comment type="caution">
    <text evidence="7">The sequence shown here is derived from an EMBL/GenBank/DDBJ whole genome shotgun (WGS) entry which is preliminary data.</text>
</comment>
<proteinExistence type="predicted"/>
<evidence type="ECO:0000313" key="8">
    <source>
        <dbReference type="Proteomes" id="UP000823388"/>
    </source>
</evidence>
<dbReference type="Proteomes" id="UP000823388">
    <property type="component" value="Chromosome 7K"/>
</dbReference>
<evidence type="ECO:0000313" key="7">
    <source>
        <dbReference type="EMBL" id="KAG2570240.1"/>
    </source>
</evidence>
<keyword evidence="5" id="KW-0472">Membrane</keyword>
<evidence type="ECO:0000256" key="4">
    <source>
        <dbReference type="SAM" id="MobiDB-lite"/>
    </source>
</evidence>
<evidence type="ECO:0000256" key="5">
    <source>
        <dbReference type="SAM" id="Phobius"/>
    </source>
</evidence>
<evidence type="ECO:0000256" key="2">
    <source>
        <dbReference type="ARBA" id="ARBA00022771"/>
    </source>
</evidence>
<evidence type="ECO:0000256" key="1">
    <source>
        <dbReference type="ARBA" id="ARBA00022723"/>
    </source>
</evidence>
<gene>
    <name evidence="7" type="ORF">PVAP13_7KG106727</name>
</gene>
<protein>
    <recommendedName>
        <fullName evidence="6">RING-CH-type domain-containing protein</fullName>
    </recommendedName>
</protein>
<evidence type="ECO:0000256" key="3">
    <source>
        <dbReference type="ARBA" id="ARBA00022833"/>
    </source>
</evidence>
<feature type="region of interest" description="Disordered" evidence="4">
    <location>
        <begin position="242"/>
        <end position="298"/>
    </location>
</feature>
<feature type="domain" description="RING-CH-type" evidence="6">
    <location>
        <begin position="33"/>
        <end position="95"/>
    </location>
</feature>
<dbReference type="SUPFAM" id="SSF57850">
    <property type="entry name" value="RING/U-box"/>
    <property type="match status" value="1"/>
</dbReference>
<keyword evidence="5" id="KW-1133">Transmembrane helix</keyword>
<keyword evidence="8" id="KW-1185">Reference proteome</keyword>
<dbReference type="PANTHER" id="PTHR46158:SF1">
    <property type="entry name" value="RING_U-BOX SUPERFAMILY PROTEIN"/>
    <property type="match status" value="1"/>
</dbReference>
<keyword evidence="3" id="KW-0862">Zinc</keyword>
<reference evidence="7" key="1">
    <citation type="submission" date="2020-05" db="EMBL/GenBank/DDBJ databases">
        <title>WGS assembly of Panicum virgatum.</title>
        <authorList>
            <person name="Lovell J.T."/>
            <person name="Jenkins J."/>
            <person name="Shu S."/>
            <person name="Juenger T.E."/>
            <person name="Schmutz J."/>
        </authorList>
    </citation>
    <scope>NUCLEOTIDE SEQUENCE</scope>
    <source>
        <strain evidence="7">AP13</strain>
    </source>
</reference>
<accession>A0A8T0Q8K8</accession>
<dbReference type="PROSITE" id="PS51292">
    <property type="entry name" value="ZF_RING_CH"/>
    <property type="match status" value="1"/>
</dbReference>
<evidence type="ECO:0000259" key="6">
    <source>
        <dbReference type="PROSITE" id="PS51292"/>
    </source>
</evidence>
<keyword evidence="2" id="KW-0863">Zinc-finger</keyword>
<dbReference type="PANTHER" id="PTHR46158">
    <property type="entry name" value="OS02G0165000 PROTEIN"/>
    <property type="match status" value="1"/>
</dbReference>
<name>A0A8T0Q8K8_PANVG</name>
<dbReference type="EMBL" id="CM029049">
    <property type="protein sequence ID" value="KAG2570240.1"/>
    <property type="molecule type" value="Genomic_DNA"/>
</dbReference>
<organism evidence="7 8">
    <name type="scientific">Panicum virgatum</name>
    <name type="common">Blackwell switchgrass</name>
    <dbReference type="NCBI Taxonomy" id="38727"/>
    <lineage>
        <taxon>Eukaryota</taxon>
        <taxon>Viridiplantae</taxon>
        <taxon>Streptophyta</taxon>
        <taxon>Embryophyta</taxon>
        <taxon>Tracheophyta</taxon>
        <taxon>Spermatophyta</taxon>
        <taxon>Magnoliopsida</taxon>
        <taxon>Liliopsida</taxon>
        <taxon>Poales</taxon>
        <taxon>Poaceae</taxon>
        <taxon>PACMAD clade</taxon>
        <taxon>Panicoideae</taxon>
        <taxon>Panicodae</taxon>
        <taxon>Paniceae</taxon>
        <taxon>Panicinae</taxon>
        <taxon>Panicum</taxon>
        <taxon>Panicum sect. Hiantes</taxon>
    </lineage>
</organism>
<sequence>MKKFNAKSFKRMDSLGGIPFSEPGVVGEDEGEDIPEEEAVCRICMVELSEGSDTLKLECSCKGELALAHKDCAMKWFTIKGTRTCEVCKQDVQNLPVTLLRVQSLQREPNRVANGGNRSRYQRVWHGTPILVIISILAYFCFLEQWPMTACCAGNIAALLMYPGALLIIDNDKHGGKKVRLDLRGSTVPLRRVLHPSVLQISPSAGRDIHHPCDLRWVRRGMTGNSIIVEILRWRVRRMAPPAPAMPRRDRGARAAQQQAPASDQPSGQSSVAGGGQRGGQHDTVAAGDVENPALPQA</sequence>
<dbReference type="AlphaFoldDB" id="A0A8T0Q8K8"/>
<dbReference type="Gene3D" id="3.30.40.10">
    <property type="entry name" value="Zinc/RING finger domain, C3HC4 (zinc finger)"/>
    <property type="match status" value="1"/>
</dbReference>
<feature type="transmembrane region" description="Helical" evidence="5">
    <location>
        <begin position="146"/>
        <end position="169"/>
    </location>
</feature>
<keyword evidence="5" id="KW-0812">Transmembrane</keyword>
<dbReference type="SMART" id="SM00744">
    <property type="entry name" value="RINGv"/>
    <property type="match status" value="1"/>
</dbReference>
<dbReference type="CDD" id="cd16495">
    <property type="entry name" value="RING_CH-C4HC3_MARCH"/>
    <property type="match status" value="1"/>
</dbReference>
<dbReference type="GO" id="GO:0008270">
    <property type="term" value="F:zinc ion binding"/>
    <property type="evidence" value="ECO:0007669"/>
    <property type="project" value="UniProtKB-KW"/>
</dbReference>
<dbReference type="InterPro" id="IPR013083">
    <property type="entry name" value="Znf_RING/FYVE/PHD"/>
</dbReference>
<dbReference type="InterPro" id="IPR011016">
    <property type="entry name" value="Znf_RING-CH"/>
</dbReference>
<feature type="compositionally biased region" description="Low complexity" evidence="4">
    <location>
        <begin position="254"/>
        <end position="271"/>
    </location>
</feature>
<feature type="transmembrane region" description="Helical" evidence="5">
    <location>
        <begin position="124"/>
        <end position="140"/>
    </location>
</feature>
<dbReference type="Pfam" id="PF12906">
    <property type="entry name" value="RINGv"/>
    <property type="match status" value="1"/>
</dbReference>
<keyword evidence="1" id="KW-0479">Metal-binding</keyword>